<accession>A0AA88M920</accession>
<evidence type="ECO:0000313" key="6">
    <source>
        <dbReference type="EMBL" id="KAK2832616.1"/>
    </source>
</evidence>
<feature type="coiled-coil region" evidence="3">
    <location>
        <begin position="468"/>
        <end position="523"/>
    </location>
</feature>
<comment type="caution">
    <text evidence="6">The sequence shown here is derived from an EMBL/GenBank/DDBJ whole genome shotgun (WGS) entry which is preliminary data.</text>
</comment>
<protein>
    <submittedName>
        <fullName evidence="6">Uncharacterized protein</fullName>
    </submittedName>
</protein>
<keyword evidence="7" id="KW-1185">Reference proteome</keyword>
<proteinExistence type="inferred from homology"/>
<keyword evidence="5" id="KW-1133">Transmembrane helix</keyword>
<name>A0AA88M920_TACVA</name>
<sequence>MRHLMTFIRSQTADLVLRPLLFAAGAAAAVTAAGVYYYINLDGDGERKAERADSPVTGDPVETLSTDTDCSLVESDLMFNVNGVRDTQTDSIVPEVDRESSKLEERVRELEELLCEAHRECERNNKDGERAEEAYSILQSQYEETLKQRDELLMVSLPEAERKYKQAMKTNAQLEKEKSKLMSRVDTLQGSMQQLGHLLCETRTECIEAKRKYEVEQKICKYVQNKLDEKKAKRKEKLMTLRESLTAVKEKYEEAMVYISQVEDKNSSLRSDVETLQDSVQELDRELAVSRITCKELTRECDGAKQQLRILQSECSEMKDILLKDCERMPEVHRMLMSQNEVLKKLLKQNEELMQASLDEAESKYEKTVMTNAELENKNSDLMSLVTTLQGTVEVMEKKLAETCRTCEDIRRECEQEREAHVKEKLRCADFRKALSECSQLLKENEQELRAHNILISQYDQMTLTHNEKLLKKQMAEAEKRYEQEKETNAHLVKEKLDLMSQVENLKGKVEGLGELLAEKRRQCAKALLECSFAKSIQTMTKSKEETLEQEKESIRVSLCESETKYSEVMKTNTKLENENSILHFTVVRLQDLVQNLKKELSATKRTCNAALRECEQEREAYSIMQSQCDQMKETLSDLEKSHTVSLAKAVEKYNQAMESNVQLENEKSDLMYQVHKLEGTVQQLEEKLSDSAMMCGAIKQYEQERQAYSILKSQYNLMKETLQHNDEPPSASLAETEEKHEPAMESSAQLDDEKSELMSQKRYPGDAERDKWTLIYDELLKTIA</sequence>
<keyword evidence="2 3" id="KW-0175">Coiled coil</keyword>
<evidence type="ECO:0000256" key="2">
    <source>
        <dbReference type="ARBA" id="ARBA00023054"/>
    </source>
</evidence>
<dbReference type="GO" id="GO:0000981">
    <property type="term" value="F:DNA-binding transcription factor activity, RNA polymerase II-specific"/>
    <property type="evidence" value="ECO:0007669"/>
    <property type="project" value="TreeGrafter"/>
</dbReference>
<dbReference type="PANTHER" id="PTHR19212">
    <property type="entry name" value="LEUCINE RICH REPEAT IN FLII INTERACTING PROTEIN"/>
    <property type="match status" value="1"/>
</dbReference>
<evidence type="ECO:0000256" key="4">
    <source>
        <dbReference type="SAM" id="MobiDB-lite"/>
    </source>
</evidence>
<organism evidence="6 7">
    <name type="scientific">Tachysurus vachellii</name>
    <name type="common">Darkbarbel catfish</name>
    <name type="synonym">Pelteobagrus vachellii</name>
    <dbReference type="NCBI Taxonomy" id="175792"/>
    <lineage>
        <taxon>Eukaryota</taxon>
        <taxon>Metazoa</taxon>
        <taxon>Chordata</taxon>
        <taxon>Craniata</taxon>
        <taxon>Vertebrata</taxon>
        <taxon>Euteleostomi</taxon>
        <taxon>Actinopterygii</taxon>
        <taxon>Neopterygii</taxon>
        <taxon>Teleostei</taxon>
        <taxon>Ostariophysi</taxon>
        <taxon>Siluriformes</taxon>
        <taxon>Bagridae</taxon>
        <taxon>Tachysurus</taxon>
    </lineage>
</organism>
<reference evidence="6" key="1">
    <citation type="submission" date="2023-08" db="EMBL/GenBank/DDBJ databases">
        <title>Pelteobagrus vachellii genome.</title>
        <authorList>
            <person name="Liu H."/>
        </authorList>
    </citation>
    <scope>NUCLEOTIDE SEQUENCE</scope>
    <source>
        <strain evidence="6">PRFRI_2022a</strain>
        <tissue evidence="6">Muscle</tissue>
    </source>
</reference>
<feature type="coiled-coil region" evidence="3">
    <location>
        <begin position="235"/>
        <end position="413"/>
    </location>
</feature>
<keyword evidence="5" id="KW-0472">Membrane</keyword>
<feature type="coiled-coil region" evidence="3">
    <location>
        <begin position="587"/>
        <end position="688"/>
    </location>
</feature>
<dbReference type="Proteomes" id="UP001187315">
    <property type="component" value="Unassembled WGS sequence"/>
</dbReference>
<gene>
    <name evidence="6" type="ORF">Q7C36_016078</name>
</gene>
<evidence type="ECO:0000256" key="1">
    <source>
        <dbReference type="ARBA" id="ARBA00008275"/>
    </source>
</evidence>
<dbReference type="AlphaFoldDB" id="A0AA88M920"/>
<evidence type="ECO:0000256" key="3">
    <source>
        <dbReference type="SAM" id="Coils"/>
    </source>
</evidence>
<dbReference type="GO" id="GO:0000978">
    <property type="term" value="F:RNA polymerase II cis-regulatory region sequence-specific DNA binding"/>
    <property type="evidence" value="ECO:0007669"/>
    <property type="project" value="TreeGrafter"/>
</dbReference>
<feature type="coiled-coil region" evidence="3">
    <location>
        <begin position="157"/>
        <end position="191"/>
    </location>
</feature>
<dbReference type="InterPro" id="IPR019139">
    <property type="entry name" value="LRRFIP1/2"/>
</dbReference>
<feature type="region of interest" description="Disordered" evidence="4">
    <location>
        <begin position="725"/>
        <end position="764"/>
    </location>
</feature>
<dbReference type="Gene3D" id="1.20.5.4090">
    <property type="match status" value="8"/>
</dbReference>
<evidence type="ECO:0000313" key="7">
    <source>
        <dbReference type="Proteomes" id="UP001187315"/>
    </source>
</evidence>
<evidence type="ECO:0000256" key="5">
    <source>
        <dbReference type="SAM" id="Phobius"/>
    </source>
</evidence>
<keyword evidence="5" id="KW-0812">Transmembrane</keyword>
<dbReference type="PANTHER" id="PTHR19212:SF5">
    <property type="entry name" value="LEUCINE-RICH REPEAT FLIGHTLESS-INTERACTING PROTEIN 1"/>
    <property type="match status" value="1"/>
</dbReference>
<feature type="transmembrane region" description="Helical" evidence="5">
    <location>
        <begin position="20"/>
        <end position="39"/>
    </location>
</feature>
<dbReference type="EMBL" id="JAVHJS010000016">
    <property type="protein sequence ID" value="KAK2832616.1"/>
    <property type="molecule type" value="Genomic_DNA"/>
</dbReference>
<comment type="similarity">
    <text evidence="1">Belongs to the LRRFIP family.</text>
</comment>
<dbReference type="Pfam" id="PF09738">
    <property type="entry name" value="LRRFIP"/>
    <property type="match status" value="5"/>
</dbReference>